<keyword evidence="1" id="KW-0812">Transmembrane</keyword>
<dbReference type="Proteomes" id="UP000064189">
    <property type="component" value="Unassembled WGS sequence"/>
</dbReference>
<gene>
    <name evidence="2" type="ORF">AS888_07040</name>
</gene>
<evidence type="ECO:0000313" key="3">
    <source>
        <dbReference type="Proteomes" id="UP000064189"/>
    </source>
</evidence>
<reference evidence="2 3" key="1">
    <citation type="submission" date="2015-11" db="EMBL/GenBank/DDBJ databases">
        <title>Genome Sequence of Bacillus simplex strain VanAntwerpen2.</title>
        <authorList>
            <person name="Couger M.B."/>
        </authorList>
    </citation>
    <scope>NUCLEOTIDE SEQUENCE [LARGE SCALE GENOMIC DNA]</scope>
    <source>
        <strain evidence="2 3">VanAntwerpen02</strain>
    </source>
</reference>
<dbReference type="EMBL" id="LNNH01000024">
    <property type="protein sequence ID" value="KWW18039.1"/>
    <property type="molecule type" value="Genomic_DNA"/>
</dbReference>
<name>A0A120GPF5_9BACI</name>
<protein>
    <recommendedName>
        <fullName evidence="4">DUF4083 domain-containing protein</fullName>
    </recommendedName>
</protein>
<comment type="caution">
    <text evidence="2">The sequence shown here is derived from an EMBL/GenBank/DDBJ whole genome shotgun (WGS) entry which is preliminary data.</text>
</comment>
<dbReference type="AlphaFoldDB" id="A0A120GPF5"/>
<keyword evidence="1" id="KW-1133">Transmembrane helix</keyword>
<keyword evidence="3" id="KW-1185">Reference proteome</keyword>
<evidence type="ECO:0000256" key="1">
    <source>
        <dbReference type="SAM" id="Phobius"/>
    </source>
</evidence>
<dbReference type="Pfam" id="PF13314">
    <property type="entry name" value="DUF4083"/>
    <property type="match status" value="1"/>
</dbReference>
<evidence type="ECO:0008006" key="4">
    <source>
        <dbReference type="Google" id="ProtNLM"/>
    </source>
</evidence>
<sequence length="60" mass="7050">MFINSGDMIYQFFIMIVLVGIFYAVYYVVRARAAKQPSKSGNMEQKLDRIIELLEKDKKE</sequence>
<keyword evidence="1" id="KW-0472">Membrane</keyword>
<dbReference type="InterPro" id="IPR025143">
    <property type="entry name" value="DUF4083"/>
</dbReference>
<feature type="transmembrane region" description="Helical" evidence="1">
    <location>
        <begin position="12"/>
        <end position="29"/>
    </location>
</feature>
<organism evidence="2 3">
    <name type="scientific">Peribacillus simplex</name>
    <dbReference type="NCBI Taxonomy" id="1478"/>
    <lineage>
        <taxon>Bacteria</taxon>
        <taxon>Bacillati</taxon>
        <taxon>Bacillota</taxon>
        <taxon>Bacilli</taxon>
        <taxon>Bacillales</taxon>
        <taxon>Bacillaceae</taxon>
        <taxon>Peribacillus</taxon>
    </lineage>
</organism>
<accession>A0A120GPF5</accession>
<evidence type="ECO:0000313" key="2">
    <source>
        <dbReference type="EMBL" id="KWW18039.1"/>
    </source>
</evidence>
<proteinExistence type="predicted"/>